<gene>
    <name evidence="4" type="ORF">FNH08_10410</name>
</gene>
<evidence type="ECO:0000313" key="5">
    <source>
        <dbReference type="Proteomes" id="UP000400924"/>
    </source>
</evidence>
<dbReference type="Proteomes" id="UP000400924">
    <property type="component" value="Unassembled WGS sequence"/>
</dbReference>
<dbReference type="Gene3D" id="3.40.50.1980">
    <property type="entry name" value="Nitrogenase molybdenum iron protein domain"/>
    <property type="match status" value="2"/>
</dbReference>
<dbReference type="PROSITE" id="PS50983">
    <property type="entry name" value="FE_B12_PBP"/>
    <property type="match status" value="1"/>
</dbReference>
<dbReference type="EMBL" id="VJZC01000048">
    <property type="protein sequence ID" value="MPY57557.1"/>
    <property type="molecule type" value="Genomic_DNA"/>
</dbReference>
<evidence type="ECO:0000256" key="2">
    <source>
        <dbReference type="SAM" id="SignalP"/>
    </source>
</evidence>
<evidence type="ECO:0000313" key="4">
    <source>
        <dbReference type="EMBL" id="MPY57557.1"/>
    </source>
</evidence>
<accession>A0A5N8XDS7</accession>
<sequence length="335" mass="36354">MRPPLPRALAAGLLATGLPLTTGCGADVEPAADSASDTTVTVSNCGKDITYQRPKRPVAYDVSGAEKMFALGLADRMRGYVMNKLGDPSIKGSPWKEDYTEVERLGTERITREIVVDAEADWVLAGWNSGFSEERGITPALLDKVGVSSYLHTETCWDYGTKSVDVTPLEALYTDLDNLGRIFGVEKRADKLVTDLKDRVTALKKTWPDQGDPAKVFVYDSGTDQPFTAGRHAAPNDIISAAGGTNVFNDLDKGWTTVGWEPVIKAKPEVIVIVDYADQPAKEKIAYLRSMAGLKSVPAVKNNRFFVMSYGDAVSGPRNVTGAEDLGRYLRSVGR</sequence>
<evidence type="ECO:0000256" key="1">
    <source>
        <dbReference type="ARBA" id="ARBA00008814"/>
    </source>
</evidence>
<organism evidence="4 5">
    <name type="scientific">Streptomyces spongiae</name>
    <dbReference type="NCBI Taxonomy" id="565072"/>
    <lineage>
        <taxon>Bacteria</taxon>
        <taxon>Bacillati</taxon>
        <taxon>Actinomycetota</taxon>
        <taxon>Actinomycetes</taxon>
        <taxon>Kitasatosporales</taxon>
        <taxon>Streptomycetaceae</taxon>
        <taxon>Streptomyces</taxon>
    </lineage>
</organism>
<dbReference type="InterPro" id="IPR050902">
    <property type="entry name" value="ABC_Transporter_SBP"/>
</dbReference>
<dbReference type="AlphaFoldDB" id="A0A5N8XDS7"/>
<dbReference type="PANTHER" id="PTHR30535:SF7">
    <property type="entry name" value="IRON(III) DICITRATE-BINDING PROTEIN"/>
    <property type="match status" value="1"/>
</dbReference>
<name>A0A5N8XDS7_9ACTN</name>
<feature type="signal peptide" evidence="2">
    <location>
        <begin position="1"/>
        <end position="26"/>
    </location>
</feature>
<dbReference type="InterPro" id="IPR002491">
    <property type="entry name" value="ABC_transptr_periplasmic_BD"/>
</dbReference>
<dbReference type="CDD" id="cd01148">
    <property type="entry name" value="TroA_a"/>
    <property type="match status" value="1"/>
</dbReference>
<reference evidence="4 5" key="1">
    <citation type="submission" date="2019-07" db="EMBL/GenBank/DDBJ databases">
        <title>New species of Amycolatopsis and Streptomyces.</title>
        <authorList>
            <person name="Duangmal K."/>
            <person name="Teo W.F.A."/>
            <person name="Lipun K."/>
        </authorList>
    </citation>
    <scope>NUCLEOTIDE SEQUENCE [LARGE SCALE GENOMIC DNA]</scope>
    <source>
        <strain evidence="4 5">NBRC 106415</strain>
    </source>
</reference>
<keyword evidence="5" id="KW-1185">Reference proteome</keyword>
<evidence type="ECO:0000259" key="3">
    <source>
        <dbReference type="PROSITE" id="PS50983"/>
    </source>
</evidence>
<feature type="domain" description="Fe/B12 periplasmic-binding" evidence="3">
    <location>
        <begin position="56"/>
        <end position="335"/>
    </location>
</feature>
<feature type="chain" id="PRO_5024298943" evidence="2">
    <location>
        <begin position="27"/>
        <end position="335"/>
    </location>
</feature>
<protein>
    <submittedName>
        <fullName evidence="4">ABC transporter substrate-binding protein</fullName>
    </submittedName>
</protein>
<dbReference type="PANTHER" id="PTHR30535">
    <property type="entry name" value="VITAMIN B12-BINDING PROTEIN"/>
    <property type="match status" value="1"/>
</dbReference>
<comment type="caution">
    <text evidence="4">The sequence shown here is derived from an EMBL/GenBank/DDBJ whole genome shotgun (WGS) entry which is preliminary data.</text>
</comment>
<proteinExistence type="inferred from homology"/>
<dbReference type="SUPFAM" id="SSF53807">
    <property type="entry name" value="Helical backbone' metal receptor"/>
    <property type="match status" value="1"/>
</dbReference>
<comment type="similarity">
    <text evidence="1">Belongs to the bacterial solute-binding protein 8 family.</text>
</comment>
<dbReference type="PROSITE" id="PS51257">
    <property type="entry name" value="PROKAR_LIPOPROTEIN"/>
    <property type="match status" value="1"/>
</dbReference>
<keyword evidence="2" id="KW-0732">Signal</keyword>
<dbReference type="Pfam" id="PF01497">
    <property type="entry name" value="Peripla_BP_2"/>
    <property type="match status" value="1"/>
</dbReference>